<organism evidence="6 7">
    <name type="scientific">Alkalibacter rhizosphaerae</name>
    <dbReference type="NCBI Taxonomy" id="2815577"/>
    <lineage>
        <taxon>Bacteria</taxon>
        <taxon>Bacillati</taxon>
        <taxon>Bacillota</taxon>
        <taxon>Clostridia</taxon>
        <taxon>Eubacteriales</taxon>
        <taxon>Eubacteriaceae</taxon>
        <taxon>Alkalibacter</taxon>
    </lineage>
</organism>
<evidence type="ECO:0000313" key="7">
    <source>
        <dbReference type="Proteomes" id="UP000663499"/>
    </source>
</evidence>
<dbReference type="Pfam" id="PF00370">
    <property type="entry name" value="FGGY_N"/>
    <property type="match status" value="1"/>
</dbReference>
<dbReference type="InterPro" id="IPR043129">
    <property type="entry name" value="ATPase_NBD"/>
</dbReference>
<dbReference type="GO" id="GO:0005975">
    <property type="term" value="P:carbohydrate metabolic process"/>
    <property type="evidence" value="ECO:0007669"/>
    <property type="project" value="InterPro"/>
</dbReference>
<keyword evidence="2" id="KW-0808">Transferase</keyword>
<dbReference type="InterPro" id="IPR018484">
    <property type="entry name" value="FGGY_N"/>
</dbReference>
<keyword evidence="7" id="KW-1185">Reference proteome</keyword>
<dbReference type="InterPro" id="IPR050406">
    <property type="entry name" value="FGGY_Carb_Kinase"/>
</dbReference>
<feature type="domain" description="Carbohydrate kinase FGGY C-terminal" evidence="5">
    <location>
        <begin position="277"/>
        <end position="458"/>
    </location>
</feature>
<sequence length="520" mass="58496">MNTNGPFVLAVDCGTQSIRGLVFDKKGIIVAQEKLVYDPPYVSDQPEWAERDPALYYEELVQILRTLREKNEKIMESIAGLTITTQRDTTIVLDKDLNVLRPAILWLDKRKIKKARPIHPIYEAGTRIIGMKKTIEDFSKTTPAHWLMENEKNVWKKVHKYVLLSTYLHYKITGKLVDSISAQTGHMPFNFKKQEWEGPFGLKGQIFQIPKKMLYPIHPAGTILGNVSESFAKDSGLAIGLPVLASGSDKACETLGTGCVDEKTASLSLGSQATIETASSRYYEVQPFIPPFPSAIPGIYNPEITVYRGFWMVSWFRDEFAFEEKLASEKMGIPAEELLNQRIDSIEPGSKGLMLQPFWGNELTRPESRGAIIGFSEEHTKYHIYRAILEGIGYALKEGLLKIEAKSKVEVEKISISGGGAQSDIICQMMADIFGRSIYKVQTSETSGLGAAICAFVGLGVYPDFETASKEMIRIVEGYVPDERKKSIYLDLYEGAYKRLYHRLKPIYMAMEKIDDIDNP</sequence>
<dbReference type="Proteomes" id="UP000663499">
    <property type="component" value="Chromosome"/>
</dbReference>
<evidence type="ECO:0000259" key="4">
    <source>
        <dbReference type="Pfam" id="PF00370"/>
    </source>
</evidence>
<dbReference type="KEGG" id="alka:J0B03_02395"/>
<comment type="similarity">
    <text evidence="1">Belongs to the FGGY kinase family.</text>
</comment>
<keyword evidence="3 6" id="KW-0418">Kinase</keyword>
<dbReference type="PANTHER" id="PTHR43095">
    <property type="entry name" value="SUGAR KINASE"/>
    <property type="match status" value="1"/>
</dbReference>
<dbReference type="PIRSF" id="PIRSF000538">
    <property type="entry name" value="GlpK"/>
    <property type="match status" value="1"/>
</dbReference>
<dbReference type="InterPro" id="IPR000577">
    <property type="entry name" value="Carb_kinase_FGGY"/>
</dbReference>
<dbReference type="PANTHER" id="PTHR43095:SF5">
    <property type="entry name" value="XYLULOSE KINASE"/>
    <property type="match status" value="1"/>
</dbReference>
<reference evidence="6" key="1">
    <citation type="submission" date="2021-03" db="EMBL/GenBank/DDBJ databases">
        <title>Alkalibacter marinus sp. nov., isolated from tidal flat sediment.</title>
        <authorList>
            <person name="Namirimu T."/>
            <person name="Yang J.-A."/>
            <person name="Yang S.-H."/>
            <person name="Kim Y.-J."/>
            <person name="Kwon K.K."/>
        </authorList>
    </citation>
    <scope>NUCLEOTIDE SEQUENCE</scope>
    <source>
        <strain evidence="6">ES005</strain>
    </source>
</reference>
<dbReference type="AlphaFoldDB" id="A0A975AIW1"/>
<evidence type="ECO:0000259" key="5">
    <source>
        <dbReference type="Pfam" id="PF02782"/>
    </source>
</evidence>
<dbReference type="SUPFAM" id="SSF53067">
    <property type="entry name" value="Actin-like ATPase domain"/>
    <property type="match status" value="2"/>
</dbReference>
<gene>
    <name evidence="6" type="ORF">J0B03_02395</name>
</gene>
<feature type="domain" description="Carbohydrate kinase FGGY N-terminal" evidence="4">
    <location>
        <begin position="8"/>
        <end position="256"/>
    </location>
</feature>
<dbReference type="Gene3D" id="3.30.420.40">
    <property type="match status" value="2"/>
</dbReference>
<evidence type="ECO:0000256" key="2">
    <source>
        <dbReference type="ARBA" id="ARBA00022679"/>
    </source>
</evidence>
<evidence type="ECO:0000256" key="3">
    <source>
        <dbReference type="ARBA" id="ARBA00022777"/>
    </source>
</evidence>
<evidence type="ECO:0000256" key="1">
    <source>
        <dbReference type="ARBA" id="ARBA00009156"/>
    </source>
</evidence>
<dbReference type="EMBL" id="CP071444">
    <property type="protein sequence ID" value="QSX08950.1"/>
    <property type="molecule type" value="Genomic_DNA"/>
</dbReference>
<name>A0A975AIW1_9FIRM</name>
<accession>A0A975AIW1</accession>
<dbReference type="GO" id="GO:0016301">
    <property type="term" value="F:kinase activity"/>
    <property type="evidence" value="ECO:0007669"/>
    <property type="project" value="UniProtKB-KW"/>
</dbReference>
<protein>
    <submittedName>
        <fullName evidence="6">FGGY-family carbohydrate kinase</fullName>
    </submittedName>
</protein>
<proteinExistence type="inferred from homology"/>
<dbReference type="InterPro" id="IPR018485">
    <property type="entry name" value="FGGY_C"/>
</dbReference>
<evidence type="ECO:0000313" key="6">
    <source>
        <dbReference type="EMBL" id="QSX08950.1"/>
    </source>
</evidence>
<dbReference type="RefSeq" id="WP_207300291.1">
    <property type="nucleotide sequence ID" value="NZ_CP071444.1"/>
</dbReference>
<dbReference type="CDD" id="cd07779">
    <property type="entry name" value="ASKHA_NBD_FGGY_YgcE-like"/>
    <property type="match status" value="1"/>
</dbReference>
<dbReference type="Pfam" id="PF02782">
    <property type="entry name" value="FGGY_C"/>
    <property type="match status" value="1"/>
</dbReference>